<evidence type="ECO:0000313" key="3">
    <source>
        <dbReference type="Proteomes" id="UP000216215"/>
    </source>
</evidence>
<sequence length="92" mass="9920">MESDPIFHRLWRQQIACTSSRFCYAFQQLDAAIALGKTVRSYLPYVLGAALGLLVAFILSAIFGVGGTAQLLLFGLLPAIGGATCERIVSRN</sequence>
<evidence type="ECO:0000256" key="1">
    <source>
        <dbReference type="SAM" id="Phobius"/>
    </source>
</evidence>
<feature type="transmembrane region" description="Helical" evidence="1">
    <location>
        <begin position="71"/>
        <end position="89"/>
    </location>
</feature>
<dbReference type="AlphaFoldDB" id="A0AB36R4Z3"/>
<dbReference type="Proteomes" id="UP000216215">
    <property type="component" value="Unassembled WGS sequence"/>
</dbReference>
<comment type="caution">
    <text evidence="2">The sequence shown here is derived from an EMBL/GenBank/DDBJ whole genome shotgun (WGS) entry which is preliminary data.</text>
</comment>
<reference evidence="3" key="1">
    <citation type="submission" date="2017-08" db="EMBL/GenBank/DDBJ databases">
        <title>Mesorhizobium wenxinae sp. nov., a novel rhizobial species isolated from root nodules of chickpea (Cicer arietinum L.).</title>
        <authorList>
            <person name="Zhang J."/>
        </authorList>
    </citation>
    <scope>NUCLEOTIDE SEQUENCE [LARGE SCALE GENOMIC DNA]</scope>
    <source>
        <strain evidence="3">USDA 3392</strain>
    </source>
</reference>
<dbReference type="EMBL" id="NPKI01000033">
    <property type="protein sequence ID" value="PAP99356.1"/>
    <property type="molecule type" value="Genomic_DNA"/>
</dbReference>
<keyword evidence="1" id="KW-0472">Membrane</keyword>
<dbReference type="RefSeq" id="WP_095488021.1">
    <property type="nucleotide sequence ID" value="NZ_CP088151.1"/>
</dbReference>
<name>A0AB36R4Z3_9HYPH</name>
<feature type="transmembrane region" description="Helical" evidence="1">
    <location>
        <begin position="42"/>
        <end position="65"/>
    </location>
</feature>
<organism evidence="2 3">
    <name type="scientific">Mesorhizobium mediterraneum</name>
    <dbReference type="NCBI Taxonomy" id="43617"/>
    <lineage>
        <taxon>Bacteria</taxon>
        <taxon>Pseudomonadati</taxon>
        <taxon>Pseudomonadota</taxon>
        <taxon>Alphaproteobacteria</taxon>
        <taxon>Hyphomicrobiales</taxon>
        <taxon>Phyllobacteriaceae</taxon>
        <taxon>Mesorhizobium</taxon>
    </lineage>
</organism>
<proteinExistence type="predicted"/>
<evidence type="ECO:0000313" key="2">
    <source>
        <dbReference type="EMBL" id="PAP99356.1"/>
    </source>
</evidence>
<keyword evidence="3" id="KW-1185">Reference proteome</keyword>
<protein>
    <submittedName>
        <fullName evidence="2">Uncharacterized protein</fullName>
    </submittedName>
</protein>
<accession>A0AB36R4Z3</accession>
<gene>
    <name evidence="2" type="ORF">CIT25_26485</name>
</gene>
<keyword evidence="1" id="KW-0812">Transmembrane</keyword>
<keyword evidence="1" id="KW-1133">Transmembrane helix</keyword>